<comment type="similarity">
    <text evidence="1">Belongs to the FemABX family.</text>
</comment>
<keyword evidence="6" id="KW-0961">Cell wall biogenesis/degradation</keyword>
<dbReference type="Proteomes" id="UP000229401">
    <property type="component" value="Unassembled WGS sequence"/>
</dbReference>
<accession>A0A2M7QKS5</accession>
<dbReference type="PANTHER" id="PTHR36174:SF1">
    <property type="entry name" value="LIPID II:GLYCINE GLYCYLTRANSFERASE"/>
    <property type="match status" value="1"/>
</dbReference>
<dbReference type="InterPro" id="IPR050644">
    <property type="entry name" value="PG_Glycine_Bridge_Synth"/>
</dbReference>
<keyword evidence="4" id="KW-0573">Peptidoglycan synthesis</keyword>
<dbReference type="InterPro" id="IPR016181">
    <property type="entry name" value="Acyl_CoA_acyltransferase"/>
</dbReference>
<evidence type="ECO:0008006" key="9">
    <source>
        <dbReference type="Google" id="ProtNLM"/>
    </source>
</evidence>
<dbReference type="Pfam" id="PF02388">
    <property type="entry name" value="FemAB"/>
    <property type="match status" value="3"/>
</dbReference>
<dbReference type="SUPFAM" id="SSF55729">
    <property type="entry name" value="Acyl-CoA N-acyltransferases (Nat)"/>
    <property type="match status" value="2"/>
</dbReference>
<evidence type="ECO:0000313" key="7">
    <source>
        <dbReference type="EMBL" id="PIY72556.1"/>
    </source>
</evidence>
<dbReference type="Gene3D" id="3.40.630.30">
    <property type="match status" value="2"/>
</dbReference>
<dbReference type="AlphaFoldDB" id="A0A2M7QKS5"/>
<evidence type="ECO:0000256" key="6">
    <source>
        <dbReference type="ARBA" id="ARBA00023316"/>
    </source>
</evidence>
<keyword evidence="3" id="KW-0133">Cell shape</keyword>
<keyword evidence="2" id="KW-0808">Transferase</keyword>
<evidence type="ECO:0000313" key="8">
    <source>
        <dbReference type="Proteomes" id="UP000229401"/>
    </source>
</evidence>
<dbReference type="InterPro" id="IPR003447">
    <property type="entry name" value="FEMABX"/>
</dbReference>
<dbReference type="PROSITE" id="PS51191">
    <property type="entry name" value="FEMABX"/>
    <property type="match status" value="1"/>
</dbReference>
<comment type="caution">
    <text evidence="7">The sequence shown here is derived from an EMBL/GenBank/DDBJ whole genome shotgun (WGS) entry which is preliminary data.</text>
</comment>
<dbReference type="GO" id="GO:0016755">
    <property type="term" value="F:aminoacyltransferase activity"/>
    <property type="evidence" value="ECO:0007669"/>
    <property type="project" value="InterPro"/>
</dbReference>
<evidence type="ECO:0000256" key="1">
    <source>
        <dbReference type="ARBA" id="ARBA00009943"/>
    </source>
</evidence>
<evidence type="ECO:0000256" key="2">
    <source>
        <dbReference type="ARBA" id="ARBA00022679"/>
    </source>
</evidence>
<evidence type="ECO:0000256" key="5">
    <source>
        <dbReference type="ARBA" id="ARBA00023315"/>
    </source>
</evidence>
<gene>
    <name evidence="7" type="ORF">COY87_00335</name>
</gene>
<dbReference type="GO" id="GO:0071555">
    <property type="term" value="P:cell wall organization"/>
    <property type="evidence" value="ECO:0007669"/>
    <property type="project" value="UniProtKB-KW"/>
</dbReference>
<reference evidence="8" key="1">
    <citation type="submission" date="2017-09" db="EMBL/GenBank/DDBJ databases">
        <title>Depth-based differentiation of microbial function through sediment-hosted aquifers and enrichment of novel symbionts in the deep terrestrial subsurface.</title>
        <authorList>
            <person name="Probst A.J."/>
            <person name="Ladd B."/>
            <person name="Jarett J.K."/>
            <person name="Geller-Mcgrath D.E."/>
            <person name="Sieber C.M.K."/>
            <person name="Emerson J.B."/>
            <person name="Anantharaman K."/>
            <person name="Thomas B.C."/>
            <person name="Malmstrom R."/>
            <person name="Stieglmeier M."/>
            <person name="Klingl A."/>
            <person name="Woyke T."/>
            <person name="Ryan C.M."/>
            <person name="Banfield J.F."/>
        </authorList>
    </citation>
    <scope>NUCLEOTIDE SEQUENCE [LARGE SCALE GENOMIC DNA]</scope>
</reference>
<dbReference type="PANTHER" id="PTHR36174">
    <property type="entry name" value="LIPID II:GLYCINE GLYCYLTRANSFERASE"/>
    <property type="match status" value="1"/>
</dbReference>
<keyword evidence="5" id="KW-0012">Acyltransferase</keyword>
<sequence length="355" mass="41683">MNIILKNKKSMENKQILSQQTWTSFFDQNGSPSFLQSWEWGELQKKLGYKIERIGLYDNTVLKGIALLIKIRAKRGSFLFIPHGPIILNSSQNSKLKTQIEQKIISKLFDYLKIIAIKEKFDFIRIAPILIDTKGNKQIFQNIGFKDAPIYMHAERIWLLDITKNEDELLSQMRKTTRYLIRKAPKDGITIIKKTSKESVDDFWKLYEKTALREHFIPFSKQYITDEFTEFARNNNAVFFFAKKGEEYLASALIDFTKSTGFYHQGASVHTKYPAPYLLQWEAIKESKKRGCKSYNFWGILQPGRSPKNWQGLTMFKQGFGGFQTDYVTTQDYIISPKYYLSYTYELYLKWKRGV</sequence>
<protein>
    <recommendedName>
        <fullName evidence="9">Methicillin resistance protein</fullName>
    </recommendedName>
</protein>
<dbReference type="EMBL" id="PFLI01000012">
    <property type="protein sequence ID" value="PIY72556.1"/>
    <property type="molecule type" value="Genomic_DNA"/>
</dbReference>
<organism evidence="7 8">
    <name type="scientific">Candidatus Roizmanbacteria bacterium CG_4_10_14_0_8_um_filter_33_9</name>
    <dbReference type="NCBI Taxonomy" id="1974826"/>
    <lineage>
        <taxon>Bacteria</taxon>
        <taxon>Candidatus Roizmaniibacteriota</taxon>
    </lineage>
</organism>
<proteinExistence type="inferred from homology"/>
<dbReference type="GO" id="GO:0008360">
    <property type="term" value="P:regulation of cell shape"/>
    <property type="evidence" value="ECO:0007669"/>
    <property type="project" value="UniProtKB-KW"/>
</dbReference>
<evidence type="ECO:0000256" key="4">
    <source>
        <dbReference type="ARBA" id="ARBA00022984"/>
    </source>
</evidence>
<evidence type="ECO:0000256" key="3">
    <source>
        <dbReference type="ARBA" id="ARBA00022960"/>
    </source>
</evidence>
<name>A0A2M7QKS5_9BACT</name>
<dbReference type="GO" id="GO:0009252">
    <property type="term" value="P:peptidoglycan biosynthetic process"/>
    <property type="evidence" value="ECO:0007669"/>
    <property type="project" value="UniProtKB-KW"/>
</dbReference>